<protein>
    <submittedName>
        <fullName evidence="6">Alpha/beta hydrolase-fold protein</fullName>
    </submittedName>
</protein>
<reference evidence="7" key="1">
    <citation type="journal article" date="2019" name="Int. J. Syst. Evol. Microbiol.">
        <title>The Global Catalogue of Microorganisms (GCM) 10K type strain sequencing project: providing services to taxonomists for standard genome sequencing and annotation.</title>
        <authorList>
            <consortium name="The Broad Institute Genomics Platform"/>
            <consortium name="The Broad Institute Genome Sequencing Center for Infectious Disease"/>
            <person name="Wu L."/>
            <person name="Ma J."/>
        </authorList>
    </citation>
    <scope>NUCLEOTIDE SEQUENCE [LARGE SCALE GENOMIC DNA]</scope>
    <source>
        <strain evidence="7">JCM 31696</strain>
    </source>
</reference>
<evidence type="ECO:0000256" key="2">
    <source>
        <dbReference type="ARBA" id="ARBA00022490"/>
    </source>
</evidence>
<dbReference type="PANTHER" id="PTHR48098">
    <property type="entry name" value="ENTEROCHELIN ESTERASE-RELATED"/>
    <property type="match status" value="1"/>
</dbReference>
<keyword evidence="2" id="KW-0963">Cytoplasm</keyword>
<feature type="domain" description="Enterochelin esterase N-terminal" evidence="5">
    <location>
        <begin position="59"/>
        <end position="167"/>
    </location>
</feature>
<dbReference type="Pfam" id="PF00756">
    <property type="entry name" value="Esterase"/>
    <property type="match status" value="1"/>
</dbReference>
<dbReference type="Gene3D" id="3.40.50.1820">
    <property type="entry name" value="alpha/beta hydrolase"/>
    <property type="match status" value="1"/>
</dbReference>
<evidence type="ECO:0000259" key="5">
    <source>
        <dbReference type="Pfam" id="PF11806"/>
    </source>
</evidence>
<dbReference type="SUPFAM" id="SSF81296">
    <property type="entry name" value="E set domains"/>
    <property type="match status" value="1"/>
</dbReference>
<keyword evidence="3 6" id="KW-0378">Hydrolase</keyword>
<dbReference type="InterPro" id="IPR050583">
    <property type="entry name" value="Mycobacterial_A85_antigen"/>
</dbReference>
<evidence type="ECO:0000256" key="3">
    <source>
        <dbReference type="ARBA" id="ARBA00022801"/>
    </source>
</evidence>
<dbReference type="Proteomes" id="UP001597083">
    <property type="component" value="Unassembled WGS sequence"/>
</dbReference>
<dbReference type="PANTHER" id="PTHR48098:SF3">
    <property type="entry name" value="IRON(III) ENTEROBACTIN ESTERASE"/>
    <property type="match status" value="1"/>
</dbReference>
<keyword evidence="7" id="KW-1185">Reference proteome</keyword>
<dbReference type="InterPro" id="IPR013783">
    <property type="entry name" value="Ig-like_fold"/>
</dbReference>
<gene>
    <name evidence="6" type="ORF">ACFQ07_27260</name>
</gene>
<comment type="caution">
    <text evidence="6">The sequence shown here is derived from an EMBL/GenBank/DDBJ whole genome shotgun (WGS) entry which is preliminary data.</text>
</comment>
<evidence type="ECO:0000313" key="7">
    <source>
        <dbReference type="Proteomes" id="UP001597083"/>
    </source>
</evidence>
<dbReference type="InterPro" id="IPR014756">
    <property type="entry name" value="Ig_E-set"/>
</dbReference>
<sequence>APETAVSPRITALAAAVSSGGSGGGQGVAGPAEEQFWDEVAQIGTPLVEPIPDDPDHLAVTFLWRGTPETRGVIAMVNRLMDPMNPSASGMWRVDGTDVWYITYRLRTDHSGSYRMVVLDGDAPDLTPRALQERGVHDPFNPWSIATRWGDTRASVFELPDAPAPAWRPWADEPGIPYGTVTREHVPSTALGADRETWVYVPPSPAAATLVLLDGDMWFGRLGIQAMFDRLIADGTIPPLAVLSPHAVSNPTRMSELGGDEGFARFLTSELLPWARGRFDLPPGLVLLAGESLGGLTALKVGLEASGCFNGVLAQSASTWWKPTAETDSAGCWVAEQYARTTTRDLRVHLRVGVHEWAVLQQHRNLRDTLEAQGFPASYTEYNGGHDYVCWAHGLAEGLTDLLTPEPPGRLRAASSHSGS</sequence>
<dbReference type="EMBL" id="JBHTIR010003885">
    <property type="protein sequence ID" value="MFD0855968.1"/>
    <property type="molecule type" value="Genomic_DNA"/>
</dbReference>
<accession>A0ABW3CNK8</accession>
<dbReference type="Gene3D" id="2.60.40.10">
    <property type="entry name" value="Immunoglobulins"/>
    <property type="match status" value="1"/>
</dbReference>
<dbReference type="Pfam" id="PF11806">
    <property type="entry name" value="Enterochelin_N"/>
    <property type="match status" value="1"/>
</dbReference>
<dbReference type="InterPro" id="IPR000801">
    <property type="entry name" value="Esterase-like"/>
</dbReference>
<feature type="non-terminal residue" evidence="6">
    <location>
        <position position="1"/>
    </location>
</feature>
<dbReference type="InterPro" id="IPR021764">
    <property type="entry name" value="Enterochelin_esterase_N"/>
</dbReference>
<comment type="subcellular location">
    <subcellularLocation>
        <location evidence="1">Cytoplasm</location>
    </subcellularLocation>
</comment>
<evidence type="ECO:0000313" key="6">
    <source>
        <dbReference type="EMBL" id="MFD0855968.1"/>
    </source>
</evidence>
<dbReference type="GO" id="GO:0016787">
    <property type="term" value="F:hydrolase activity"/>
    <property type="evidence" value="ECO:0007669"/>
    <property type="project" value="UniProtKB-KW"/>
</dbReference>
<evidence type="ECO:0000256" key="4">
    <source>
        <dbReference type="ARBA" id="ARBA00024201"/>
    </source>
</evidence>
<name>A0ABW3CNK8_9ACTN</name>
<evidence type="ECO:0000256" key="1">
    <source>
        <dbReference type="ARBA" id="ARBA00004496"/>
    </source>
</evidence>
<dbReference type="SUPFAM" id="SSF53474">
    <property type="entry name" value="alpha/beta-Hydrolases"/>
    <property type="match status" value="1"/>
</dbReference>
<dbReference type="InterPro" id="IPR029058">
    <property type="entry name" value="AB_hydrolase_fold"/>
</dbReference>
<comment type="similarity">
    <text evidence="4">Belongs to the Fes family.</text>
</comment>
<proteinExistence type="inferred from homology"/>
<organism evidence="6 7">
    <name type="scientific">Actinomadura adrarensis</name>
    <dbReference type="NCBI Taxonomy" id="1819600"/>
    <lineage>
        <taxon>Bacteria</taxon>
        <taxon>Bacillati</taxon>
        <taxon>Actinomycetota</taxon>
        <taxon>Actinomycetes</taxon>
        <taxon>Streptosporangiales</taxon>
        <taxon>Thermomonosporaceae</taxon>
        <taxon>Actinomadura</taxon>
    </lineage>
</organism>